<dbReference type="Pfam" id="PF00285">
    <property type="entry name" value="Citrate_synt"/>
    <property type="match status" value="1"/>
</dbReference>
<dbReference type="PANTHER" id="PTHR11739">
    <property type="entry name" value="CITRATE SYNTHASE"/>
    <property type="match status" value="1"/>
</dbReference>
<dbReference type="PANTHER" id="PTHR11739:SF4">
    <property type="entry name" value="CITRATE SYNTHASE, PEROXISOMAL"/>
    <property type="match status" value="1"/>
</dbReference>
<dbReference type="InterPro" id="IPR036969">
    <property type="entry name" value="Citrate_synthase_sf"/>
</dbReference>
<evidence type="ECO:0000256" key="3">
    <source>
        <dbReference type="ARBA" id="ARBA00012972"/>
    </source>
</evidence>
<dbReference type="NCBIfam" id="NF010635">
    <property type="entry name" value="PRK14032.1"/>
    <property type="match status" value="1"/>
</dbReference>
<keyword evidence="6" id="KW-1185">Reference proteome</keyword>
<dbReference type="Proteomes" id="UP000501727">
    <property type="component" value="Chromosome"/>
</dbReference>
<dbReference type="InterPro" id="IPR016143">
    <property type="entry name" value="Citrate_synth-like_sm_a-sub"/>
</dbReference>
<dbReference type="KEGG" id="ahat:ADCFC_22940"/>
<dbReference type="AlphaFoldDB" id="A0A6F8SNI9"/>
<sequence>MAMEIDEAVIRVDNHAEIDEVEPIEISDDEARRVRLYENFYQVNAIDPALYAQHDVKRGLRNADGTGVLAGMTNISNVHGYVMSDGEKMPAEGSLRLRGYDLYDLLGDLDPTRRFAFEEVAYLLLMGELPTQERLNRFVEVIDSQRELPDGFTASTLMVDTSPDLMNMMARSILRLYAADESAEDRSPEHEIHTALSLISRLPRIMVLAYYAKQAAFNHESMIMHRFVPGQSTAETILSMLRPDRSFAPEEARMLDIMLCLHAEHGGGNNSSFTTHVLSSADTDPYSTYAAAFGSLKGHRHGGANHQVRAMQAEIKENVKNWEDDDEVAAYLAKIVNKQAYDGTGLVYGMGHAVYTLSDPRAVIGKRFAEQLAAGTEYEAELNLLKSIERLTPEVFAREKGSTKELCANVDMYSGFIYSMMGIPEDLFTPLFACARMAGWAAHRFEEIAAGKRIIRPAYKNTIRGTKPYVPIERR</sequence>
<dbReference type="Gene3D" id="1.10.230.10">
    <property type="entry name" value="Cytochrome P450-Terp, domain 2"/>
    <property type="match status" value="1"/>
</dbReference>
<organism evidence="5 6">
    <name type="scientific">Adlercreutzia hattorii</name>
    <dbReference type="NCBI Taxonomy" id="2707299"/>
    <lineage>
        <taxon>Bacteria</taxon>
        <taxon>Bacillati</taxon>
        <taxon>Actinomycetota</taxon>
        <taxon>Coriobacteriia</taxon>
        <taxon>Eggerthellales</taxon>
        <taxon>Eggerthellaceae</taxon>
        <taxon>Adlercreutzia</taxon>
    </lineage>
</organism>
<reference evidence="6" key="2">
    <citation type="submission" date="2020-03" db="EMBL/GenBank/DDBJ databases">
        <title>Complete Genome Sequence of Adlercreutzia sp. strain 8CFCBH1 Producing Equol, Isolated from Healthy Japanese Feces.</title>
        <authorList>
            <person name="Ogata Y."/>
            <person name="Sakamoto M."/>
            <person name="Ohkuma M."/>
            <person name="Hattori M."/>
            <person name="Suda W."/>
        </authorList>
    </citation>
    <scope>NUCLEOTIDE SEQUENCE [LARGE SCALE GENOMIC DNA]</scope>
    <source>
        <strain evidence="6">8CFCBH1</strain>
    </source>
</reference>
<dbReference type="GO" id="GO:0006099">
    <property type="term" value="P:tricarboxylic acid cycle"/>
    <property type="evidence" value="ECO:0007669"/>
    <property type="project" value="UniProtKB-UniPathway"/>
</dbReference>
<dbReference type="SUPFAM" id="SSF48256">
    <property type="entry name" value="Citrate synthase"/>
    <property type="match status" value="1"/>
</dbReference>
<comment type="similarity">
    <text evidence="2">Belongs to the citrate synthase family.</text>
</comment>
<evidence type="ECO:0000256" key="2">
    <source>
        <dbReference type="ARBA" id="ARBA00010566"/>
    </source>
</evidence>
<evidence type="ECO:0000256" key="4">
    <source>
        <dbReference type="ARBA" id="ARBA00022679"/>
    </source>
</evidence>
<protein>
    <recommendedName>
        <fullName evidence="3">citrate synthase (unknown stereospecificity)</fullName>
        <ecNumber evidence="3">2.3.3.16</ecNumber>
    </recommendedName>
</protein>
<evidence type="ECO:0000313" key="5">
    <source>
        <dbReference type="EMBL" id="BCA89675.1"/>
    </source>
</evidence>
<keyword evidence="4" id="KW-0808">Transferase</keyword>
<dbReference type="RefSeq" id="WP_231699527.1">
    <property type="nucleotide sequence ID" value="NZ_AP022829.1"/>
</dbReference>
<reference evidence="6" key="1">
    <citation type="journal article" date="2020" name="Microbiol. Resour. Announc.">
        <title>Complete Genome Sequence of Adlercreutzia sp. Strain 8CFCBH1, a Potent Producer of Equol, Isolated from Healthy Japanese Feces.</title>
        <authorList>
            <person name="Ogata Y."/>
            <person name="Sakamoto M."/>
            <person name="Ohkuma M."/>
            <person name="Hattori M."/>
            <person name="Suda W."/>
        </authorList>
    </citation>
    <scope>NUCLEOTIDE SEQUENCE [LARGE SCALE GENOMIC DNA]</scope>
    <source>
        <strain evidence="6">8CFCBH1</strain>
    </source>
</reference>
<evidence type="ECO:0000313" key="6">
    <source>
        <dbReference type="Proteomes" id="UP000501727"/>
    </source>
</evidence>
<comment type="pathway">
    <text evidence="1">Carbohydrate metabolism; tricarboxylic acid cycle.</text>
</comment>
<evidence type="ECO:0000256" key="1">
    <source>
        <dbReference type="ARBA" id="ARBA00005163"/>
    </source>
</evidence>
<dbReference type="GO" id="GO:0005975">
    <property type="term" value="P:carbohydrate metabolic process"/>
    <property type="evidence" value="ECO:0007669"/>
    <property type="project" value="TreeGrafter"/>
</dbReference>
<dbReference type="PRINTS" id="PR00143">
    <property type="entry name" value="CITRTSNTHASE"/>
</dbReference>
<name>A0A6F8SNI9_9ACTN</name>
<dbReference type="GO" id="GO:0005829">
    <property type="term" value="C:cytosol"/>
    <property type="evidence" value="ECO:0007669"/>
    <property type="project" value="TreeGrafter"/>
</dbReference>
<dbReference type="EC" id="2.3.3.16" evidence="3"/>
<dbReference type="UniPathway" id="UPA00223"/>
<dbReference type="InterPro" id="IPR016142">
    <property type="entry name" value="Citrate_synth-like_lrg_a-sub"/>
</dbReference>
<dbReference type="GO" id="GO:0036440">
    <property type="term" value="F:citrate synthase activity"/>
    <property type="evidence" value="ECO:0007669"/>
    <property type="project" value="UniProtKB-EC"/>
</dbReference>
<dbReference type="InterPro" id="IPR002020">
    <property type="entry name" value="Citrate_synthase"/>
</dbReference>
<accession>A0A6F8SNI9</accession>
<gene>
    <name evidence="5" type="ORF">ADCFC_21720</name>
</gene>
<proteinExistence type="inferred from homology"/>
<dbReference type="EMBL" id="AP022829">
    <property type="protein sequence ID" value="BCA89675.1"/>
    <property type="molecule type" value="Genomic_DNA"/>
</dbReference>
<dbReference type="Gene3D" id="1.10.580.10">
    <property type="entry name" value="Citrate Synthase, domain 1"/>
    <property type="match status" value="1"/>
</dbReference>